<dbReference type="InterPro" id="IPR029046">
    <property type="entry name" value="LolA/LolB/LppX"/>
</dbReference>
<evidence type="ECO:0000313" key="3">
    <source>
        <dbReference type="EMBL" id="WPY01092.1"/>
    </source>
</evidence>
<dbReference type="Gene3D" id="2.50.20.10">
    <property type="entry name" value="Lipoprotein localisation LolA/LolB/LppX"/>
    <property type="match status" value="1"/>
</dbReference>
<dbReference type="RefSeq" id="WP_323737897.1">
    <property type="nucleotide sequence ID" value="NZ_CP112932.1"/>
</dbReference>
<keyword evidence="4" id="KW-1185">Reference proteome</keyword>
<organism evidence="3 4">
    <name type="scientific">Candidatus Trichorickettsia mobilis</name>
    <dbReference type="NCBI Taxonomy" id="1346319"/>
    <lineage>
        <taxon>Bacteria</taxon>
        <taxon>Pseudomonadati</taxon>
        <taxon>Pseudomonadota</taxon>
        <taxon>Alphaproteobacteria</taxon>
        <taxon>Rickettsiales</taxon>
        <taxon>Rickettsiaceae</taxon>
        <taxon>Rickettsieae</taxon>
        <taxon>Candidatus Trichorickettsia</taxon>
    </lineage>
</organism>
<accession>A0ABZ0UVG7</accession>
<proteinExistence type="predicted"/>
<dbReference type="SUPFAM" id="SSF89392">
    <property type="entry name" value="Prokaryotic lipoproteins and lipoprotein localization factors"/>
    <property type="match status" value="1"/>
</dbReference>
<evidence type="ECO:0000256" key="2">
    <source>
        <dbReference type="SAM" id="SignalP"/>
    </source>
</evidence>
<dbReference type="PANTHER" id="PTHR35869">
    <property type="entry name" value="OUTER-MEMBRANE LIPOPROTEIN CARRIER PROTEIN"/>
    <property type="match status" value="1"/>
</dbReference>
<protein>
    <submittedName>
        <fullName evidence="3">Outer membrane lipocarrier LolA family protein</fullName>
    </submittedName>
</protein>
<dbReference type="EMBL" id="CP112932">
    <property type="protein sequence ID" value="WPY01092.1"/>
    <property type="molecule type" value="Genomic_DNA"/>
</dbReference>
<evidence type="ECO:0000313" key="4">
    <source>
        <dbReference type="Proteomes" id="UP001326613"/>
    </source>
</evidence>
<keyword evidence="1 2" id="KW-0732">Signal</keyword>
<evidence type="ECO:0000256" key="1">
    <source>
        <dbReference type="ARBA" id="ARBA00022729"/>
    </source>
</evidence>
<dbReference type="PROSITE" id="PS51257">
    <property type="entry name" value="PROKAR_LIPOPROTEIN"/>
    <property type="match status" value="1"/>
</dbReference>
<gene>
    <name evidence="3" type="ORF">Trichorick_00990</name>
</gene>
<dbReference type="Proteomes" id="UP001326613">
    <property type="component" value="Chromosome"/>
</dbReference>
<dbReference type="PANTHER" id="PTHR35869:SF1">
    <property type="entry name" value="OUTER-MEMBRANE LIPOPROTEIN CARRIER PROTEIN"/>
    <property type="match status" value="1"/>
</dbReference>
<dbReference type="Pfam" id="PF03548">
    <property type="entry name" value="LolA"/>
    <property type="match status" value="1"/>
</dbReference>
<dbReference type="CDD" id="cd16325">
    <property type="entry name" value="LolA"/>
    <property type="match status" value="1"/>
</dbReference>
<sequence>MLKLVLFQLIFLYFGIATACAGNKEQSTINQFKSYLQTIKSIAVDFDQTDSNGTSSKGKLLISKPYKFRCNYYPPFPILIIGNKNYVSVYDYDMETVSRIKPKDNIFNFLLTDDTDFEQHFQVSSVTEQGRLLTVKLYHIISDRYSNITFNKDTQQLQKIEVFEDDNIITLKFDQMYKVSNFAEELFEFKNPDIFGPPDRMTKDELEKHIVLQQ</sequence>
<feature type="chain" id="PRO_5047471232" evidence="2">
    <location>
        <begin position="20"/>
        <end position="214"/>
    </location>
</feature>
<feature type="signal peptide" evidence="2">
    <location>
        <begin position="1"/>
        <end position="19"/>
    </location>
</feature>
<reference evidence="3 4" key="1">
    <citation type="submission" date="2022-10" db="EMBL/GenBank/DDBJ databases">
        <title>Host association and intracellularity evolved multiple times independently in the Rickettsiales.</title>
        <authorList>
            <person name="Castelli M."/>
            <person name="Nardi T."/>
            <person name="Gammuto L."/>
            <person name="Bellinzona G."/>
            <person name="Sabaneyeva E."/>
            <person name="Potekhin A."/>
            <person name="Serra V."/>
            <person name="Petroni G."/>
            <person name="Sassera D."/>
        </authorList>
    </citation>
    <scope>NUCLEOTIDE SEQUENCE [LARGE SCALE GENOMIC DNA]</scope>
    <source>
        <strain evidence="3 4">Kr 154-4</strain>
    </source>
</reference>
<dbReference type="InterPro" id="IPR004564">
    <property type="entry name" value="OM_lipoprot_carrier_LolA-like"/>
</dbReference>
<name>A0ABZ0UVG7_9RICK</name>